<feature type="region of interest" description="Disordered" evidence="1">
    <location>
        <begin position="40"/>
        <end position="67"/>
    </location>
</feature>
<reference evidence="3 4" key="1">
    <citation type="submission" date="2014-07" db="EMBL/GenBank/DDBJ databases">
        <title>Methanogenic archaea and the global carbon cycle.</title>
        <authorList>
            <person name="Henriksen J.R."/>
            <person name="Luke J."/>
            <person name="Reinhart S."/>
            <person name="Benedict M.N."/>
            <person name="Youngblut N.D."/>
            <person name="Metcalf M.E."/>
            <person name="Whitaker R.J."/>
            <person name="Metcalf W.W."/>
        </authorList>
    </citation>
    <scope>NUCLEOTIDE SEQUENCE [LARGE SCALE GENOMIC DNA]</scope>
    <source>
        <strain evidence="3 4">T4/M</strain>
    </source>
</reference>
<dbReference type="PATRIC" id="fig|1434120.4.peg.4078"/>
<dbReference type="KEGG" id="msw:MSSIT_3136"/>
<evidence type="ECO:0000256" key="1">
    <source>
        <dbReference type="SAM" id="MobiDB-lite"/>
    </source>
</evidence>
<dbReference type="SUPFAM" id="SSF55856">
    <property type="entry name" value="Cytochrome b5-like heme/steroid binding domain"/>
    <property type="match status" value="1"/>
</dbReference>
<evidence type="ECO:0000259" key="2">
    <source>
        <dbReference type="SMART" id="SM01117"/>
    </source>
</evidence>
<feature type="domain" description="Cytochrome b5 heme-binding" evidence="2">
    <location>
        <begin position="4"/>
        <end position="76"/>
    </location>
</feature>
<dbReference type="InterPro" id="IPR001199">
    <property type="entry name" value="Cyt_B5-like_heme/steroid-bd"/>
</dbReference>
<name>A0A0E3P7L6_9EURY</name>
<dbReference type="Gene3D" id="3.10.120.10">
    <property type="entry name" value="Cytochrome b5-like heme/steroid binding domain"/>
    <property type="match status" value="1"/>
</dbReference>
<accession>A0A0E3P7L6</accession>
<dbReference type="Pfam" id="PF00173">
    <property type="entry name" value="Cyt-b5"/>
    <property type="match status" value="1"/>
</dbReference>
<protein>
    <recommendedName>
        <fullName evidence="2">Cytochrome b5 heme-binding domain-containing protein</fullName>
    </recommendedName>
</protein>
<dbReference type="GeneID" id="24862043"/>
<sequence length="77" mass="8665">MKEYTLEELSEYNGKNGKTYIAYAGQVYDVSDSYMWEDGTHQGLHDSGQDLSDAMDNEAPHGPEVFKDYPVVGTLKK</sequence>
<dbReference type="InterPro" id="IPR036400">
    <property type="entry name" value="Cyt_B5-like_heme/steroid_sf"/>
</dbReference>
<evidence type="ECO:0000313" key="4">
    <source>
        <dbReference type="Proteomes" id="UP000033111"/>
    </source>
</evidence>
<evidence type="ECO:0000313" key="3">
    <source>
        <dbReference type="EMBL" id="AKB29855.1"/>
    </source>
</evidence>
<dbReference type="OrthoDB" id="129383at2157"/>
<dbReference type="Proteomes" id="UP000033111">
    <property type="component" value="Chromosome"/>
</dbReference>
<gene>
    <name evidence="3" type="ORF">MSSIT_3136</name>
</gene>
<dbReference type="HOGENOM" id="CLU_178322_0_0_2"/>
<dbReference type="EMBL" id="CP009506">
    <property type="protein sequence ID" value="AKB29855.1"/>
    <property type="molecule type" value="Genomic_DNA"/>
</dbReference>
<proteinExistence type="predicted"/>
<feature type="compositionally biased region" description="Basic and acidic residues" evidence="1">
    <location>
        <begin position="58"/>
        <end position="67"/>
    </location>
</feature>
<keyword evidence="4" id="KW-1185">Reference proteome</keyword>
<dbReference type="AlphaFoldDB" id="A0A0E3P7L6"/>
<dbReference type="RefSeq" id="WP_048173635.1">
    <property type="nucleotide sequence ID" value="NZ_CP009506.1"/>
</dbReference>
<dbReference type="SMART" id="SM01117">
    <property type="entry name" value="Cyt-b5"/>
    <property type="match status" value="1"/>
</dbReference>
<organism evidence="3 4">
    <name type="scientific">Methanosarcina siciliae T4/M</name>
    <dbReference type="NCBI Taxonomy" id="1434120"/>
    <lineage>
        <taxon>Archaea</taxon>
        <taxon>Methanobacteriati</taxon>
        <taxon>Methanobacteriota</taxon>
        <taxon>Stenosarchaea group</taxon>
        <taxon>Methanomicrobia</taxon>
        <taxon>Methanosarcinales</taxon>
        <taxon>Methanosarcinaceae</taxon>
        <taxon>Methanosarcina</taxon>
    </lineage>
</organism>